<reference evidence="2 3" key="1">
    <citation type="submission" date="2019-02" db="EMBL/GenBank/DDBJ databases">
        <title>Genomic Encyclopedia of Type Strains, Phase IV (KMG-IV): sequencing the most valuable type-strain genomes for metagenomic binning, comparative biology and taxonomic classification.</title>
        <authorList>
            <person name="Goeker M."/>
        </authorList>
    </citation>
    <scope>NUCLEOTIDE SEQUENCE [LARGE SCALE GENOMIC DNA]</scope>
    <source>
        <strain evidence="2 3">DSM 101727</strain>
    </source>
</reference>
<accession>A0A4Q7KEC4</accession>
<feature type="transmembrane region" description="Helical" evidence="1">
    <location>
        <begin position="191"/>
        <end position="219"/>
    </location>
</feature>
<feature type="transmembrane region" description="Helical" evidence="1">
    <location>
        <begin position="67"/>
        <end position="88"/>
    </location>
</feature>
<dbReference type="RefSeq" id="WP_130348083.1">
    <property type="nucleotide sequence ID" value="NZ_SGWQ01000013.1"/>
</dbReference>
<evidence type="ECO:0000313" key="3">
    <source>
        <dbReference type="Proteomes" id="UP000294257"/>
    </source>
</evidence>
<dbReference type="Proteomes" id="UP000294257">
    <property type="component" value="Unassembled WGS sequence"/>
</dbReference>
<keyword evidence="1" id="KW-0472">Membrane</keyword>
<dbReference type="AlphaFoldDB" id="A0A4Q7KEC4"/>
<sequence>MKNRDIEAHAPLVLVVKITTFIGRISPFRLLTKILGARERFPFWRRFLTTHPIAGRRLVVDSRVDNAALYVLLWLAVLVVLFMATPAWSGASVAGRIVCVLALLLAVWRYVDVMAYQIGILLDPRQRVLQSAPRSLIVLSLNIVELTLVAAIAMHVLGAETASGQVMDRADSWIRAFNLVAFLEPIERAGFLVLVAQVLNVLAGVLFLIVGFGTVLGLITGEFSRPDSDDSRQDRD</sequence>
<dbReference type="EMBL" id="SGWQ01000013">
    <property type="protein sequence ID" value="RZS32280.1"/>
    <property type="molecule type" value="Genomic_DNA"/>
</dbReference>
<name>A0A4Q7KEC4_9PSEU</name>
<comment type="caution">
    <text evidence="2">The sequence shown here is derived from an EMBL/GenBank/DDBJ whole genome shotgun (WGS) entry which is preliminary data.</text>
</comment>
<evidence type="ECO:0000256" key="1">
    <source>
        <dbReference type="SAM" id="Phobius"/>
    </source>
</evidence>
<feature type="transmembrane region" description="Helical" evidence="1">
    <location>
        <begin position="136"/>
        <end position="157"/>
    </location>
</feature>
<proteinExistence type="predicted"/>
<protein>
    <submittedName>
        <fullName evidence="2">Uncharacterized protein</fullName>
    </submittedName>
</protein>
<feature type="transmembrane region" description="Helical" evidence="1">
    <location>
        <begin position="94"/>
        <end position="115"/>
    </location>
</feature>
<keyword evidence="3" id="KW-1185">Reference proteome</keyword>
<organism evidence="2 3">
    <name type="scientific">Herbihabitans rhizosphaerae</name>
    <dbReference type="NCBI Taxonomy" id="1872711"/>
    <lineage>
        <taxon>Bacteria</taxon>
        <taxon>Bacillati</taxon>
        <taxon>Actinomycetota</taxon>
        <taxon>Actinomycetes</taxon>
        <taxon>Pseudonocardiales</taxon>
        <taxon>Pseudonocardiaceae</taxon>
        <taxon>Herbihabitans</taxon>
    </lineage>
</organism>
<keyword evidence="1" id="KW-1133">Transmembrane helix</keyword>
<gene>
    <name evidence="2" type="ORF">EV193_113124</name>
</gene>
<keyword evidence="1" id="KW-0812">Transmembrane</keyword>
<evidence type="ECO:0000313" key="2">
    <source>
        <dbReference type="EMBL" id="RZS32280.1"/>
    </source>
</evidence>